<keyword evidence="9" id="KW-0325">Glycoprotein</keyword>
<evidence type="ECO:0000256" key="5">
    <source>
        <dbReference type="ARBA" id="ARBA00022692"/>
    </source>
</evidence>
<dbReference type="PANTHER" id="PTHR19297:SF191">
    <property type="entry name" value="PROTEIN XYLOSYLTRANSFERASE"/>
    <property type="match status" value="1"/>
</dbReference>
<evidence type="ECO:0008006" key="13">
    <source>
        <dbReference type="Google" id="ProtNLM"/>
    </source>
</evidence>
<dbReference type="GO" id="GO:0008375">
    <property type="term" value="F:acetylglucosaminyltransferase activity"/>
    <property type="evidence" value="ECO:0007669"/>
    <property type="project" value="TreeGrafter"/>
</dbReference>
<comment type="subcellular location">
    <subcellularLocation>
        <location evidence="1">Membrane</location>
        <topology evidence="1">Single-pass type II membrane protein</topology>
    </subcellularLocation>
</comment>
<evidence type="ECO:0000313" key="11">
    <source>
        <dbReference type="EMBL" id="KAK7116454.1"/>
    </source>
</evidence>
<evidence type="ECO:0000256" key="9">
    <source>
        <dbReference type="ARBA" id="ARBA00023180"/>
    </source>
</evidence>
<evidence type="ECO:0000256" key="3">
    <source>
        <dbReference type="ARBA" id="ARBA00022676"/>
    </source>
</evidence>
<accession>A0AAN9C4F2</accession>
<dbReference type="InterPro" id="IPR003406">
    <property type="entry name" value="Glyco_trans_14"/>
</dbReference>
<dbReference type="PANTHER" id="PTHR19297">
    <property type="entry name" value="GLYCOSYLTRANSFERASE 14 FAMILY MEMBER"/>
    <property type="match status" value="1"/>
</dbReference>
<comment type="caution">
    <text evidence="11">The sequence shown here is derived from an EMBL/GenBank/DDBJ whole genome shotgun (WGS) entry which is preliminary data.</text>
</comment>
<keyword evidence="6" id="KW-0735">Signal-anchor</keyword>
<keyword evidence="8" id="KW-0472">Membrane</keyword>
<protein>
    <recommendedName>
        <fullName evidence="13">Beta-1,3-galactosyl-O-glycosyl-glycoprotein beta-1,6-N-acetylglucosaminyltransferase</fullName>
    </recommendedName>
</protein>
<proteinExistence type="inferred from homology"/>
<comment type="pathway">
    <text evidence="2">Protein modification; protein glycosylation.</text>
</comment>
<evidence type="ECO:0000256" key="2">
    <source>
        <dbReference type="ARBA" id="ARBA00004922"/>
    </source>
</evidence>
<organism evidence="11 12">
    <name type="scientific">Littorina saxatilis</name>
    <dbReference type="NCBI Taxonomy" id="31220"/>
    <lineage>
        <taxon>Eukaryota</taxon>
        <taxon>Metazoa</taxon>
        <taxon>Spiralia</taxon>
        <taxon>Lophotrochozoa</taxon>
        <taxon>Mollusca</taxon>
        <taxon>Gastropoda</taxon>
        <taxon>Caenogastropoda</taxon>
        <taxon>Littorinimorpha</taxon>
        <taxon>Littorinoidea</taxon>
        <taxon>Littorinidae</taxon>
        <taxon>Littorina</taxon>
    </lineage>
</organism>
<dbReference type="Proteomes" id="UP001374579">
    <property type="component" value="Unassembled WGS sequence"/>
</dbReference>
<evidence type="ECO:0000256" key="4">
    <source>
        <dbReference type="ARBA" id="ARBA00022679"/>
    </source>
</evidence>
<evidence type="ECO:0000256" key="1">
    <source>
        <dbReference type="ARBA" id="ARBA00004606"/>
    </source>
</evidence>
<dbReference type="GO" id="GO:0016020">
    <property type="term" value="C:membrane"/>
    <property type="evidence" value="ECO:0007669"/>
    <property type="project" value="UniProtKB-SubCell"/>
</dbReference>
<evidence type="ECO:0000256" key="10">
    <source>
        <dbReference type="ARBA" id="ARBA00038150"/>
    </source>
</evidence>
<sequence length="421" mass="48998">MFLLLFTSLRIWRESLLQNEIKTELDRLSAELSEPSETASSTRQRRDDGKFSNCRIPTDIRKVCLNMAWVTDRGLHCPLEQLSKNCTLLKKLHGYEKPVEREEVEFPLAFGLKMHTSPVQAEQLLRAIYRPHNIYCIHVNKVADDAVFRVMTNIASCFPNVITTERVHVAYATYDSVLAEQTAMACALGSTVDWKYYLNLAGQEFPLRTNLEMVRILKMLNGTNDIESYPMPDRHQRRVTYSWVRQGGQIRNTSLPKRPPPFKVEIRTGLQYSSFSRAFVTTVFNDDSVRLLMDYFIDTYSPDETVWATVNQLPWIPGGYSFHVKHNPDNQHVSRAIARKYEYTYKCKGEYVRQVCIFTRADLPWLLRQPNLFANKFLLEMDSQAVACLEAVVNQRVRSRRVFLDHSYYSSLPHVRQNYMP</sequence>
<dbReference type="Pfam" id="PF02485">
    <property type="entry name" value="Branch"/>
    <property type="match status" value="1"/>
</dbReference>
<evidence type="ECO:0000256" key="6">
    <source>
        <dbReference type="ARBA" id="ARBA00022968"/>
    </source>
</evidence>
<dbReference type="EMBL" id="JBAMIC010000001">
    <property type="protein sequence ID" value="KAK7116454.1"/>
    <property type="molecule type" value="Genomic_DNA"/>
</dbReference>
<keyword evidence="7" id="KW-1133">Transmembrane helix</keyword>
<dbReference type="AlphaFoldDB" id="A0AAN9C4F2"/>
<gene>
    <name evidence="11" type="ORF">V1264_002132</name>
</gene>
<evidence type="ECO:0000313" key="12">
    <source>
        <dbReference type="Proteomes" id="UP001374579"/>
    </source>
</evidence>
<keyword evidence="3" id="KW-0328">Glycosyltransferase</keyword>
<reference evidence="11 12" key="1">
    <citation type="submission" date="2024-02" db="EMBL/GenBank/DDBJ databases">
        <title>Chromosome-scale genome assembly of the rough periwinkle Littorina saxatilis.</title>
        <authorList>
            <person name="De Jode A."/>
            <person name="Faria R."/>
            <person name="Formenti G."/>
            <person name="Sims Y."/>
            <person name="Smith T.P."/>
            <person name="Tracey A."/>
            <person name="Wood J.M.D."/>
            <person name="Zagrodzka Z.B."/>
            <person name="Johannesson K."/>
            <person name="Butlin R.K."/>
            <person name="Leder E.H."/>
        </authorList>
    </citation>
    <scope>NUCLEOTIDE SEQUENCE [LARGE SCALE GENOMIC DNA]</scope>
    <source>
        <strain evidence="11">Snail1</strain>
        <tissue evidence="11">Muscle</tissue>
    </source>
</reference>
<evidence type="ECO:0000256" key="8">
    <source>
        <dbReference type="ARBA" id="ARBA00023136"/>
    </source>
</evidence>
<keyword evidence="12" id="KW-1185">Reference proteome</keyword>
<evidence type="ECO:0000256" key="7">
    <source>
        <dbReference type="ARBA" id="ARBA00022989"/>
    </source>
</evidence>
<keyword evidence="4" id="KW-0808">Transferase</keyword>
<name>A0AAN9C4F2_9CAEN</name>
<comment type="similarity">
    <text evidence="10">Belongs to the glycosyltransferase 14 family.</text>
</comment>
<keyword evidence="5" id="KW-0812">Transmembrane</keyword>